<dbReference type="Gene3D" id="3.20.20.70">
    <property type="entry name" value="Aldolase class I"/>
    <property type="match status" value="1"/>
</dbReference>
<evidence type="ECO:0000313" key="7">
    <source>
        <dbReference type="Proteomes" id="UP000286147"/>
    </source>
</evidence>
<keyword evidence="4" id="KW-0411">Iron-sulfur</keyword>
<dbReference type="AlphaFoldDB" id="A0A412CCC3"/>
<dbReference type="Pfam" id="PF04055">
    <property type="entry name" value="Radical_SAM"/>
    <property type="match status" value="1"/>
</dbReference>
<dbReference type="GO" id="GO:0003824">
    <property type="term" value="F:catalytic activity"/>
    <property type="evidence" value="ECO:0007669"/>
    <property type="project" value="InterPro"/>
</dbReference>
<evidence type="ECO:0000256" key="2">
    <source>
        <dbReference type="ARBA" id="ARBA00022723"/>
    </source>
</evidence>
<keyword evidence="2" id="KW-0479">Metal-binding</keyword>
<evidence type="ECO:0000256" key="3">
    <source>
        <dbReference type="ARBA" id="ARBA00023004"/>
    </source>
</evidence>
<dbReference type="RefSeq" id="WP_118036511.1">
    <property type="nucleotide sequence ID" value="NZ_QRTP01000037.1"/>
</dbReference>
<dbReference type="InterPro" id="IPR013785">
    <property type="entry name" value="Aldolase_TIM"/>
</dbReference>
<dbReference type="PANTHER" id="PTHR11228:SF7">
    <property type="entry name" value="PQQA PEPTIDE CYCLASE"/>
    <property type="match status" value="1"/>
</dbReference>
<reference evidence="6 7" key="1">
    <citation type="submission" date="2018-08" db="EMBL/GenBank/DDBJ databases">
        <title>A genome reference for cultivated species of the human gut microbiota.</title>
        <authorList>
            <person name="Zou Y."/>
            <person name="Xue W."/>
            <person name="Luo G."/>
        </authorList>
    </citation>
    <scope>NUCLEOTIDE SEQUENCE [LARGE SCALE GENOMIC DNA]</scope>
    <source>
        <strain evidence="6 7">AF27-12</strain>
    </source>
</reference>
<dbReference type="InterPro" id="IPR007197">
    <property type="entry name" value="rSAM"/>
</dbReference>
<sequence length="365" mass="42720">MKRFLDCYIPITTCNLKCHYCYIAQLNNFENEPPKFKYDNEYIAKALSKDRLGGICLINLCANGETLLVPRMVELIKLLLENGHYISVVTNGTITKHFDEIVKFPRVLLERLFFKFSFHYLELKRLNKMDEFFRNIDKIRSAGCSFTLELTPSDEIIPYIDDIIALSKEKVGAICHVTIARKDFDPQIGILSKYSIEDYKKIWEKFNSPLFEFKLPYYYKKRKEFCYAGEWSLILNIGTGDINQCHGGCSLGNIYEDINKPIKFLPIGCNCKMPHCFNAHSFLSFGDIPELDTPTQYILRNRVCDDGSEWLTPTFKNFFSEKLIDNNKEYSKEEQNKINRKNKIMFIKQKISPKRIINFIGRKLK</sequence>
<keyword evidence="1" id="KW-0949">S-adenosyl-L-methionine</keyword>
<dbReference type="InterPro" id="IPR058240">
    <property type="entry name" value="rSAM_sf"/>
</dbReference>
<dbReference type="Proteomes" id="UP000286147">
    <property type="component" value="Unassembled WGS sequence"/>
</dbReference>
<protein>
    <submittedName>
        <fullName evidence="6">Radical SAM protein</fullName>
    </submittedName>
</protein>
<comment type="caution">
    <text evidence="6">The sequence shown here is derived from an EMBL/GenBank/DDBJ whole genome shotgun (WGS) entry which is preliminary data.</text>
</comment>
<dbReference type="GO" id="GO:0046872">
    <property type="term" value="F:metal ion binding"/>
    <property type="evidence" value="ECO:0007669"/>
    <property type="project" value="UniProtKB-KW"/>
</dbReference>
<accession>A0A412CCC3</accession>
<dbReference type="InterPro" id="IPR050377">
    <property type="entry name" value="Radical_SAM_PqqE_MftC-like"/>
</dbReference>
<dbReference type="PANTHER" id="PTHR11228">
    <property type="entry name" value="RADICAL SAM DOMAIN PROTEIN"/>
    <property type="match status" value="1"/>
</dbReference>
<evidence type="ECO:0000313" key="6">
    <source>
        <dbReference type="EMBL" id="RGQ78367.1"/>
    </source>
</evidence>
<evidence type="ECO:0000256" key="4">
    <source>
        <dbReference type="ARBA" id="ARBA00023014"/>
    </source>
</evidence>
<keyword evidence="3" id="KW-0408">Iron</keyword>
<dbReference type="EMBL" id="QRTP01000037">
    <property type="protein sequence ID" value="RGQ78367.1"/>
    <property type="molecule type" value="Genomic_DNA"/>
</dbReference>
<dbReference type="GO" id="GO:0051536">
    <property type="term" value="F:iron-sulfur cluster binding"/>
    <property type="evidence" value="ECO:0007669"/>
    <property type="project" value="UniProtKB-KW"/>
</dbReference>
<evidence type="ECO:0000256" key="1">
    <source>
        <dbReference type="ARBA" id="ARBA00022691"/>
    </source>
</evidence>
<evidence type="ECO:0000259" key="5">
    <source>
        <dbReference type="Pfam" id="PF04055"/>
    </source>
</evidence>
<name>A0A412CCC3_9FIRM</name>
<feature type="domain" description="Radical SAM core" evidence="5">
    <location>
        <begin position="8"/>
        <end position="145"/>
    </location>
</feature>
<dbReference type="SUPFAM" id="SSF102114">
    <property type="entry name" value="Radical SAM enzymes"/>
    <property type="match status" value="1"/>
</dbReference>
<organism evidence="6 7">
    <name type="scientific">Megamonas rupellensis</name>
    <dbReference type="NCBI Taxonomy" id="491921"/>
    <lineage>
        <taxon>Bacteria</taxon>
        <taxon>Bacillati</taxon>
        <taxon>Bacillota</taxon>
        <taxon>Negativicutes</taxon>
        <taxon>Selenomonadales</taxon>
        <taxon>Selenomonadaceae</taxon>
        <taxon>Megamonas</taxon>
    </lineage>
</organism>
<dbReference type="CDD" id="cd01335">
    <property type="entry name" value="Radical_SAM"/>
    <property type="match status" value="1"/>
</dbReference>
<gene>
    <name evidence="6" type="ORF">DWY77_10700</name>
</gene>
<dbReference type="SFLD" id="SFLDS00029">
    <property type="entry name" value="Radical_SAM"/>
    <property type="match status" value="1"/>
</dbReference>
<proteinExistence type="predicted"/>